<dbReference type="InterPro" id="IPR056884">
    <property type="entry name" value="NPHP3-like_N"/>
</dbReference>
<dbReference type="EMBL" id="BROQ01000008">
    <property type="protein sequence ID" value="GKZ17852.1"/>
    <property type="molecule type" value="Genomic_DNA"/>
</dbReference>
<feature type="domain" description="DUF7791" evidence="3">
    <location>
        <begin position="527"/>
        <end position="657"/>
    </location>
</feature>
<dbReference type="Gene3D" id="1.25.40.20">
    <property type="entry name" value="Ankyrin repeat-containing domain"/>
    <property type="match status" value="1"/>
</dbReference>
<dbReference type="InterPro" id="IPR027417">
    <property type="entry name" value="P-loop_NTPase"/>
</dbReference>
<keyword evidence="1" id="KW-0677">Repeat</keyword>
<name>A0A9W5YIR9_9EURO</name>
<evidence type="ECO:0000313" key="4">
    <source>
        <dbReference type="EMBL" id="GKZ17852.1"/>
    </source>
</evidence>
<dbReference type="Pfam" id="PF25053">
    <property type="entry name" value="DUF7791"/>
    <property type="match status" value="1"/>
</dbReference>
<dbReference type="AlphaFoldDB" id="A0A9W5YIR9"/>
<organism evidence="4 5">
    <name type="scientific">Aspergillus brasiliensis</name>
    <dbReference type="NCBI Taxonomy" id="319629"/>
    <lineage>
        <taxon>Eukaryota</taxon>
        <taxon>Fungi</taxon>
        <taxon>Dikarya</taxon>
        <taxon>Ascomycota</taxon>
        <taxon>Pezizomycotina</taxon>
        <taxon>Eurotiomycetes</taxon>
        <taxon>Eurotiomycetidae</taxon>
        <taxon>Eurotiales</taxon>
        <taxon>Aspergillaceae</taxon>
        <taxon>Aspergillus</taxon>
        <taxon>Aspergillus subgen. Circumdati</taxon>
    </lineage>
</organism>
<accession>A0A9W5YIR9</accession>
<comment type="caution">
    <text evidence="4">The sequence shown here is derived from an EMBL/GenBank/DDBJ whole genome shotgun (WGS) entry which is preliminary data.</text>
</comment>
<gene>
    <name evidence="4" type="ORF">AbraCBS73388_010792</name>
</gene>
<protein>
    <recommendedName>
        <fullName evidence="6">NACHT domain-containing protein</fullName>
    </recommendedName>
</protein>
<feature type="domain" description="Nephrocystin 3-like N-terminal" evidence="2">
    <location>
        <begin position="243"/>
        <end position="411"/>
    </location>
</feature>
<evidence type="ECO:0000313" key="5">
    <source>
        <dbReference type="Proteomes" id="UP001143548"/>
    </source>
</evidence>
<dbReference type="PANTHER" id="PTHR10039">
    <property type="entry name" value="AMELOGENIN"/>
    <property type="match status" value="1"/>
</dbReference>
<evidence type="ECO:0008006" key="6">
    <source>
        <dbReference type="Google" id="ProtNLM"/>
    </source>
</evidence>
<sequence length="921" mass="106172">MADPITLIGLASSIISFVEFEVDLASTIKVLYDSHHGTLPEIHDMRFKVLDVQRANRQALMEVSQYGNSKETLELSILAKECEHRAMELGTLLNELKMRSEPWSRTLESGRVVVRTWLKRKSIDDLLHRLLVLSSNVKEKTRDVLQRELTKKIRDDLESFRDLQQELGTRSDSQFDTIQNEIQNVVQAQQEMQAEQLVLLMQKLRTCEDERRIFEHQLEVLRSLRYEVLYRRWYSIAEVEPSTNSWLFDRSQTTFIEWLEDYDGIYWISGKAGSGKSTLMKFASEHEKTLAALTRWSHDRPLFTASFYFWRQGFDMQKSQVGLLRSLLFQIVNKTPSLALKICPENTIPAVWDLVRLRQAYRCISQGTDLSAKFCFFIDGLDEYDGDENEVAKMLLFLCQSRHVKLCVSSRPRASIETVLWKGAPGCENGQFTFAIHDFTIKDMRRYVEARLTEGGSGTNQGYRSISNEIITQISEQAQGVWLWVSLVARDLQSALRRNESVATLRRLMQELPPDLESYFSLMISRVDKRFRTEMARIFLIVIEEVQPLPLFAFSLLEEEDTNPDYALDVGIGPLTNGSQRTQGLWERIQVRCSDLLVLDHRPHPIFLHNPVDFLHRTVRDYLQDCYYDNLKAYAKDFDPLVSLCRISLSLLKRLPTPDFNDKESIHKVMGLVDECLYYAHEAEQRHSSQQVDSLKVLDEVDRVITIYTQGMTNHWTQARDSPATRGYDEYREGGNCNFLALAIQARLVEYVSEKLDSQPDVLTKKRGRPLLDYALRPLRVTTITMPYHSQRDEPSVNVQMIELLLQKGANPNAKVYLNRDRTVWALFLLACYQAEQEGPVSDSLRNAWCEACRILIKNGARLDQSLGKDIQGLSVQGILRNQIFKGQAGLLTNIIERSQHEQSSKPLSTIVKSVLGRLGW</sequence>
<dbReference type="InterPro" id="IPR036770">
    <property type="entry name" value="Ankyrin_rpt-contain_sf"/>
</dbReference>
<evidence type="ECO:0000256" key="1">
    <source>
        <dbReference type="ARBA" id="ARBA00022737"/>
    </source>
</evidence>
<dbReference type="Pfam" id="PF24883">
    <property type="entry name" value="NPHP3_N"/>
    <property type="match status" value="1"/>
</dbReference>
<proteinExistence type="predicted"/>
<evidence type="ECO:0000259" key="3">
    <source>
        <dbReference type="Pfam" id="PF25053"/>
    </source>
</evidence>
<dbReference type="Proteomes" id="UP001143548">
    <property type="component" value="Unassembled WGS sequence"/>
</dbReference>
<reference evidence="4" key="1">
    <citation type="submission" date="2022-07" db="EMBL/GenBank/DDBJ databases">
        <title>Taxonomy of Aspergillus series Nigri: significant species reduction supported by multi-species coalescent approaches.</title>
        <authorList>
            <person name="Bian C."/>
            <person name="Kusuya Y."/>
            <person name="Sklenar F."/>
            <person name="D'hooge E."/>
            <person name="Yaguchi T."/>
            <person name="Takahashi H."/>
            <person name="Hubka V."/>
        </authorList>
    </citation>
    <scope>NUCLEOTIDE SEQUENCE</scope>
    <source>
        <strain evidence="4">CBS 733.88</strain>
    </source>
</reference>
<dbReference type="Gene3D" id="3.40.50.300">
    <property type="entry name" value="P-loop containing nucleotide triphosphate hydrolases"/>
    <property type="match status" value="1"/>
</dbReference>
<dbReference type="SUPFAM" id="SSF52540">
    <property type="entry name" value="P-loop containing nucleoside triphosphate hydrolases"/>
    <property type="match status" value="1"/>
</dbReference>
<evidence type="ECO:0000259" key="2">
    <source>
        <dbReference type="Pfam" id="PF24883"/>
    </source>
</evidence>
<dbReference type="PANTHER" id="PTHR10039:SF5">
    <property type="entry name" value="NACHT DOMAIN-CONTAINING PROTEIN"/>
    <property type="match status" value="1"/>
</dbReference>
<dbReference type="InterPro" id="IPR056693">
    <property type="entry name" value="DUF7791"/>
</dbReference>